<evidence type="ECO:0000313" key="2">
    <source>
        <dbReference type="EMBL" id="CAK0838692.1"/>
    </source>
</evidence>
<feature type="compositionally biased region" description="Basic residues" evidence="1">
    <location>
        <begin position="105"/>
        <end position="132"/>
    </location>
</feature>
<evidence type="ECO:0000256" key="1">
    <source>
        <dbReference type="SAM" id="MobiDB-lite"/>
    </source>
</evidence>
<feature type="compositionally biased region" description="Low complexity" evidence="1">
    <location>
        <begin position="160"/>
        <end position="188"/>
    </location>
</feature>
<dbReference type="Proteomes" id="UP001189429">
    <property type="component" value="Unassembled WGS sequence"/>
</dbReference>
<reference evidence="2" key="1">
    <citation type="submission" date="2023-10" db="EMBL/GenBank/DDBJ databases">
        <authorList>
            <person name="Chen Y."/>
            <person name="Shah S."/>
            <person name="Dougan E. K."/>
            <person name="Thang M."/>
            <person name="Chan C."/>
        </authorList>
    </citation>
    <scope>NUCLEOTIDE SEQUENCE [LARGE SCALE GENOMIC DNA]</scope>
</reference>
<evidence type="ECO:0000313" key="3">
    <source>
        <dbReference type="Proteomes" id="UP001189429"/>
    </source>
</evidence>
<comment type="caution">
    <text evidence="2">The sequence shown here is derived from an EMBL/GenBank/DDBJ whole genome shotgun (WGS) entry which is preliminary data.</text>
</comment>
<feature type="non-terminal residue" evidence="2">
    <location>
        <position position="213"/>
    </location>
</feature>
<gene>
    <name evidence="2" type="ORF">PCOR1329_LOCUS34587</name>
</gene>
<protein>
    <submittedName>
        <fullName evidence="2">Uncharacterized protein</fullName>
    </submittedName>
</protein>
<feature type="compositionally biased region" description="Low complexity" evidence="1">
    <location>
        <begin position="133"/>
        <end position="152"/>
    </location>
</feature>
<name>A0ABN9T166_9DINO</name>
<feature type="region of interest" description="Disordered" evidence="1">
    <location>
        <begin position="43"/>
        <end position="69"/>
    </location>
</feature>
<dbReference type="EMBL" id="CAUYUJ010014243">
    <property type="protein sequence ID" value="CAK0838692.1"/>
    <property type="molecule type" value="Genomic_DNA"/>
</dbReference>
<accession>A0ABN9T166</accession>
<sequence>MPSPAGPSLSKPQEALAALEQGRHWPQEFVVSELQQIVSRYEDRGSRRAFGLEGSVPLEPGGDKGENDPVWRRLALRVAERCGAPEGSDLLAEVEAPGLAEHSDRRPRRTRARSRRTRPPRAAPRRRGRRPPAKATRASGSCSTARRPARPTGGAGGRWTRGTTTCGPRCGGRCRSAASSAGAGAPARTRPRRTRARACPEGSPRARAAAAVG</sequence>
<proteinExistence type="predicted"/>
<feature type="region of interest" description="Disordered" evidence="1">
    <location>
        <begin position="85"/>
        <end position="213"/>
    </location>
</feature>
<organism evidence="2 3">
    <name type="scientific">Prorocentrum cordatum</name>
    <dbReference type="NCBI Taxonomy" id="2364126"/>
    <lineage>
        <taxon>Eukaryota</taxon>
        <taxon>Sar</taxon>
        <taxon>Alveolata</taxon>
        <taxon>Dinophyceae</taxon>
        <taxon>Prorocentrales</taxon>
        <taxon>Prorocentraceae</taxon>
        <taxon>Prorocentrum</taxon>
    </lineage>
</organism>
<keyword evidence="3" id="KW-1185">Reference proteome</keyword>